<comment type="similarity">
    <text evidence="6">Belongs to the acetyltransferase family. NAA60 subfamily.</text>
</comment>
<reference evidence="12" key="1">
    <citation type="submission" date="2021-01" db="UniProtKB">
        <authorList>
            <consortium name="EnsemblMetazoa"/>
        </authorList>
    </citation>
    <scope>IDENTIFICATION</scope>
</reference>
<dbReference type="Pfam" id="PF00583">
    <property type="entry name" value="Acetyltransf_1"/>
    <property type="match status" value="1"/>
</dbReference>
<keyword evidence="13" id="KW-1185">Reference proteome</keyword>
<dbReference type="SUPFAM" id="SSF55729">
    <property type="entry name" value="Acyl-CoA N-acyltransferases (Nat)"/>
    <property type="match status" value="1"/>
</dbReference>
<evidence type="ECO:0000256" key="7">
    <source>
        <dbReference type="ARBA" id="ARBA00026111"/>
    </source>
</evidence>
<evidence type="ECO:0000313" key="12">
    <source>
        <dbReference type="EnsemblMetazoa" id="CLYHEMP008040.1"/>
    </source>
</evidence>
<dbReference type="CDD" id="cd04301">
    <property type="entry name" value="NAT_SF"/>
    <property type="match status" value="1"/>
</dbReference>
<dbReference type="RefSeq" id="XP_066917386.1">
    <property type="nucleotide sequence ID" value="XM_067061285.1"/>
</dbReference>
<dbReference type="AlphaFoldDB" id="A0A7M5V1S3"/>
<evidence type="ECO:0000256" key="10">
    <source>
        <dbReference type="ARBA" id="ARBA00048848"/>
    </source>
</evidence>
<dbReference type="EC" id="2.3.1.259" evidence="7"/>
<evidence type="ECO:0000256" key="4">
    <source>
        <dbReference type="ARBA" id="ARBA00022853"/>
    </source>
</evidence>
<dbReference type="EnsemblMetazoa" id="CLYHEMT008040.1">
    <property type="protein sequence ID" value="CLYHEMP008040.1"/>
    <property type="gene ID" value="CLYHEMG008040"/>
</dbReference>
<organism evidence="12 13">
    <name type="scientific">Clytia hemisphaerica</name>
    <dbReference type="NCBI Taxonomy" id="252671"/>
    <lineage>
        <taxon>Eukaryota</taxon>
        <taxon>Metazoa</taxon>
        <taxon>Cnidaria</taxon>
        <taxon>Hydrozoa</taxon>
        <taxon>Hydroidolina</taxon>
        <taxon>Leptothecata</taxon>
        <taxon>Obeliida</taxon>
        <taxon>Clytiidae</taxon>
        <taxon>Clytia</taxon>
    </lineage>
</organism>
<dbReference type="GeneID" id="136804676"/>
<dbReference type="InterPro" id="IPR000182">
    <property type="entry name" value="GNAT_dom"/>
</dbReference>
<dbReference type="GO" id="GO:0000139">
    <property type="term" value="C:Golgi membrane"/>
    <property type="evidence" value="ECO:0007669"/>
    <property type="project" value="TreeGrafter"/>
</dbReference>
<proteinExistence type="inferred from homology"/>
<dbReference type="PANTHER" id="PTHR14744:SF15">
    <property type="entry name" value="N-ALPHA-ACETYLTRANSFERASE 60"/>
    <property type="match status" value="1"/>
</dbReference>
<dbReference type="PROSITE" id="PS51186">
    <property type="entry name" value="GNAT"/>
    <property type="match status" value="1"/>
</dbReference>
<dbReference type="InterPro" id="IPR045141">
    <property type="entry name" value="NAA60-like"/>
</dbReference>
<dbReference type="InterPro" id="IPR016181">
    <property type="entry name" value="Acyl_CoA_acyltransferase"/>
</dbReference>
<dbReference type="OrthoDB" id="47017at2759"/>
<keyword evidence="5" id="KW-0012">Acyltransferase</keyword>
<evidence type="ECO:0000256" key="3">
    <source>
        <dbReference type="ARBA" id="ARBA00022829"/>
    </source>
</evidence>
<keyword evidence="4" id="KW-0156">Chromatin regulator</keyword>
<keyword evidence="3" id="KW-0159">Chromosome partition</keyword>
<feature type="domain" description="N-acetyltransferase" evidence="11">
    <location>
        <begin position="16"/>
        <end position="188"/>
    </location>
</feature>
<evidence type="ECO:0000256" key="8">
    <source>
        <dbReference type="ARBA" id="ARBA00026144"/>
    </source>
</evidence>
<dbReference type="Gene3D" id="3.40.630.30">
    <property type="match status" value="1"/>
</dbReference>
<evidence type="ECO:0000256" key="5">
    <source>
        <dbReference type="ARBA" id="ARBA00023315"/>
    </source>
</evidence>
<evidence type="ECO:0000256" key="6">
    <source>
        <dbReference type="ARBA" id="ARBA00025774"/>
    </source>
</evidence>
<dbReference type="PANTHER" id="PTHR14744">
    <property type="entry name" value="N-ALPHA-ACETYLTRANSFERASE 60"/>
    <property type="match status" value="1"/>
</dbReference>
<protein>
    <recommendedName>
        <fullName evidence="8">N-alpha-acetyltransferase 60</fullName>
        <ecNumber evidence="7">2.3.1.259</ecNumber>
        <ecNumber evidence="1">2.3.1.48</ecNumber>
    </recommendedName>
</protein>
<evidence type="ECO:0000256" key="9">
    <source>
        <dbReference type="ARBA" id="ARBA00048017"/>
    </source>
</evidence>
<dbReference type="GO" id="GO:0120518">
    <property type="term" value="F:protein N-terminal-methionine acetyltransferase activity"/>
    <property type="evidence" value="ECO:0007669"/>
    <property type="project" value="UniProtKB-EC"/>
</dbReference>
<evidence type="ECO:0000256" key="1">
    <source>
        <dbReference type="ARBA" id="ARBA00013184"/>
    </source>
</evidence>
<accession>A0A7M5V1S3</accession>
<comment type="catalytic activity">
    <reaction evidence="9">
        <text>L-lysyl-[protein] + acetyl-CoA = N(6)-acetyl-L-lysyl-[protein] + CoA + H(+)</text>
        <dbReference type="Rhea" id="RHEA:45948"/>
        <dbReference type="Rhea" id="RHEA-COMP:9752"/>
        <dbReference type="Rhea" id="RHEA-COMP:10731"/>
        <dbReference type="ChEBI" id="CHEBI:15378"/>
        <dbReference type="ChEBI" id="CHEBI:29969"/>
        <dbReference type="ChEBI" id="CHEBI:57287"/>
        <dbReference type="ChEBI" id="CHEBI:57288"/>
        <dbReference type="ChEBI" id="CHEBI:61930"/>
        <dbReference type="EC" id="2.3.1.48"/>
    </reaction>
</comment>
<evidence type="ECO:0000256" key="2">
    <source>
        <dbReference type="ARBA" id="ARBA00022679"/>
    </source>
</evidence>
<name>A0A7M5V1S3_9CNID</name>
<keyword evidence="2" id="KW-0808">Transferase</keyword>
<dbReference type="Proteomes" id="UP000594262">
    <property type="component" value="Unplaced"/>
</dbReference>
<dbReference type="EC" id="2.3.1.48" evidence="1"/>
<comment type="catalytic activity">
    <reaction evidence="10">
        <text>N-terminal L-methionyl-[transmembrane protein] + acetyl-CoA = N-terminal N(alpha)-acetyl-L-methionyl-[transmembrane protein] + CoA + H(+)</text>
        <dbReference type="Rhea" id="RHEA:50604"/>
        <dbReference type="Rhea" id="RHEA-COMP:12745"/>
        <dbReference type="Rhea" id="RHEA-COMP:12746"/>
        <dbReference type="ChEBI" id="CHEBI:15378"/>
        <dbReference type="ChEBI" id="CHEBI:57287"/>
        <dbReference type="ChEBI" id="CHEBI:57288"/>
        <dbReference type="ChEBI" id="CHEBI:64731"/>
        <dbReference type="ChEBI" id="CHEBI:133414"/>
        <dbReference type="EC" id="2.3.1.259"/>
    </reaction>
</comment>
<evidence type="ECO:0000259" key="11">
    <source>
        <dbReference type="PROSITE" id="PS51186"/>
    </source>
</evidence>
<dbReference type="GO" id="GO:0007059">
    <property type="term" value="P:chromosome segregation"/>
    <property type="evidence" value="ECO:0007669"/>
    <property type="project" value="UniProtKB-KW"/>
</dbReference>
<evidence type="ECO:0000313" key="13">
    <source>
        <dbReference type="Proteomes" id="UP000594262"/>
    </source>
</evidence>
<dbReference type="GO" id="GO:0004402">
    <property type="term" value="F:histone acetyltransferase activity"/>
    <property type="evidence" value="ECO:0007669"/>
    <property type="project" value="TreeGrafter"/>
</dbReference>
<sequence length="245" mass="28997">MSSLEEIKQSTFIDEIELRFLNNNDIADLKRLCKEWFPLRYPDVWYQQVTNNPRFFSLAATYNGETVGVLIAEIRDRNQCNKEDSDMLSYWYPWYPSDTKVAYILIVGAAKEYRRKGVASHLLEAFLLKVQSPENYNCKCVYLHVLASNLDALLFYERQHFKRHKHLPLYYTINNVKMDGYCYVLYVNDGQPPFSLVEFVEETVDYLAVLSVCRFSRYMFRQLWSLPRKFIVHRAANTTKMVSTL</sequence>